<feature type="domain" description="Phorbol-ester/DAG-type" evidence="7">
    <location>
        <begin position="263"/>
        <end position="315"/>
    </location>
</feature>
<reference evidence="10" key="1">
    <citation type="journal article" date="2017" name="Plant J.">
        <title>The pomegranate (Punica granatum L.) genome and the genomics of punicalagin biosynthesis.</title>
        <authorList>
            <person name="Qin G."/>
            <person name="Xu C."/>
            <person name="Ming R."/>
            <person name="Tang H."/>
            <person name="Guyot R."/>
            <person name="Kramer E.M."/>
            <person name="Hu Y."/>
            <person name="Yi X."/>
            <person name="Qi Y."/>
            <person name="Xu X."/>
            <person name="Gao Z."/>
            <person name="Pan H."/>
            <person name="Jian J."/>
            <person name="Tian Y."/>
            <person name="Yue Z."/>
            <person name="Xu Y."/>
        </authorList>
    </citation>
    <scope>NUCLEOTIDE SEQUENCE [LARGE SCALE GENOMIC DNA]</scope>
    <source>
        <strain evidence="10">cv. Dabenzi</strain>
    </source>
</reference>
<dbReference type="SMART" id="SM00109">
    <property type="entry name" value="C1"/>
    <property type="match status" value="6"/>
</dbReference>
<feature type="domain" description="Phorbol-ester/DAG-type" evidence="7">
    <location>
        <begin position="321"/>
        <end position="367"/>
    </location>
</feature>
<evidence type="ECO:0000256" key="2">
    <source>
        <dbReference type="ARBA" id="ARBA00022737"/>
    </source>
</evidence>
<feature type="domain" description="Phorbol-ester/DAG-type" evidence="7">
    <location>
        <begin position="785"/>
        <end position="832"/>
    </location>
</feature>
<feature type="domain" description="Zinc finger PHD-type" evidence="8">
    <location>
        <begin position="335"/>
        <end position="415"/>
    </location>
</feature>
<dbReference type="EMBL" id="MTKT01005400">
    <property type="protein sequence ID" value="OWM67316.1"/>
    <property type="molecule type" value="Genomic_DNA"/>
</dbReference>
<evidence type="ECO:0000256" key="1">
    <source>
        <dbReference type="ARBA" id="ARBA00022723"/>
    </source>
</evidence>
<keyword evidence="4" id="KW-0862">Zinc</keyword>
<feature type="domain" description="Zinc finger PHD-type" evidence="8">
    <location>
        <begin position="227"/>
        <end position="288"/>
    </location>
</feature>
<dbReference type="SUPFAM" id="SSF57889">
    <property type="entry name" value="Cysteine-rich domain"/>
    <property type="match status" value="8"/>
</dbReference>
<dbReference type="PANTHER" id="PTHR46288:SF86">
    <property type="entry name" value="PHORBOL-ESTER_DAG-TYPE DOMAIN-CONTAINING PROTEIN"/>
    <property type="match status" value="1"/>
</dbReference>
<name>A0A218W3V9_PUNGR</name>
<dbReference type="InterPro" id="IPR001965">
    <property type="entry name" value="Znf_PHD"/>
</dbReference>
<proteinExistence type="predicted"/>
<feature type="domain" description="Zinc finger PHD-type" evidence="8">
    <location>
        <begin position="108"/>
        <end position="169"/>
    </location>
</feature>
<protein>
    <recommendedName>
        <fullName evidence="11">Phorbol-ester/DAG-type domain-containing protein</fullName>
    </recommendedName>
</protein>
<dbReference type="InterPro" id="IPR004146">
    <property type="entry name" value="DC1"/>
</dbReference>
<dbReference type="SMART" id="SM00249">
    <property type="entry name" value="PHD"/>
    <property type="match status" value="7"/>
</dbReference>
<feature type="coiled-coil region" evidence="5">
    <location>
        <begin position="950"/>
        <end position="988"/>
    </location>
</feature>
<gene>
    <name evidence="9" type="ORF">CDL15_Pgr000768</name>
</gene>
<evidence type="ECO:0000313" key="9">
    <source>
        <dbReference type="EMBL" id="OWM67316.1"/>
    </source>
</evidence>
<keyword evidence="5" id="KW-0175">Coiled coil</keyword>
<accession>A0A218W3V9</accession>
<comment type="caution">
    <text evidence="9">The sequence shown here is derived from an EMBL/GenBank/DDBJ whole genome shotgun (WGS) entry which is preliminary data.</text>
</comment>
<feature type="region of interest" description="Disordered" evidence="6">
    <location>
        <begin position="993"/>
        <end position="1012"/>
    </location>
</feature>
<dbReference type="Pfam" id="PF03107">
    <property type="entry name" value="C1_2"/>
    <property type="match status" value="12"/>
</dbReference>
<keyword evidence="3" id="KW-0863">Zinc-finger</keyword>
<organism evidence="9 10">
    <name type="scientific">Punica granatum</name>
    <name type="common">Pomegranate</name>
    <dbReference type="NCBI Taxonomy" id="22663"/>
    <lineage>
        <taxon>Eukaryota</taxon>
        <taxon>Viridiplantae</taxon>
        <taxon>Streptophyta</taxon>
        <taxon>Embryophyta</taxon>
        <taxon>Tracheophyta</taxon>
        <taxon>Spermatophyta</taxon>
        <taxon>Magnoliopsida</taxon>
        <taxon>eudicotyledons</taxon>
        <taxon>Gunneridae</taxon>
        <taxon>Pentapetalae</taxon>
        <taxon>rosids</taxon>
        <taxon>malvids</taxon>
        <taxon>Myrtales</taxon>
        <taxon>Lythraceae</taxon>
        <taxon>Punica</taxon>
    </lineage>
</organism>
<evidence type="ECO:0000256" key="5">
    <source>
        <dbReference type="SAM" id="Coils"/>
    </source>
</evidence>
<evidence type="ECO:0000259" key="7">
    <source>
        <dbReference type="SMART" id="SM00109"/>
    </source>
</evidence>
<feature type="domain" description="Zinc finger PHD-type" evidence="8">
    <location>
        <begin position="503"/>
        <end position="576"/>
    </location>
</feature>
<feature type="domain" description="Zinc finger PHD-type" evidence="8">
    <location>
        <begin position="852"/>
        <end position="916"/>
    </location>
</feature>
<feature type="coiled-coil region" evidence="5">
    <location>
        <begin position="1019"/>
        <end position="1060"/>
    </location>
</feature>
<feature type="domain" description="Zinc finger PHD-type" evidence="8">
    <location>
        <begin position="623"/>
        <end position="685"/>
    </location>
</feature>
<keyword evidence="2" id="KW-0677">Repeat</keyword>
<dbReference type="GO" id="GO:0008270">
    <property type="term" value="F:zinc ion binding"/>
    <property type="evidence" value="ECO:0007669"/>
    <property type="project" value="UniProtKB-KW"/>
</dbReference>
<sequence length="1066" mass="121497">MGVVRACTCCTSHALSYPKRYCYTLFTPNTVSSSLLIPRNGSNATHVVYYISLCIAAVSVDSTLMCIVRFQLCLQKDQQNKVSSMVDHFSHPHPLRSFNIKEENKHLTCKACEQHASGDVYGCPGCMFFLHRSCAELDGEMFHFHHDHNLILSAEGLHNDGSFICNCCLEASSGFVYNCERCDFNLDTECALKTRSALYEGISARVQHFAHQHILTLHYLKGYNCPECNACKQPARGLAYCCLSCDRFSLHLSCFQLPLKLEHEFHPSQPLTLRKMASDSYAACNACRRKCTGFAFQCEECKLHMDVECASLKPTLKHLRHEHTLAYFKRAMGLHCNACGSSSNADLYRCVSCDFNLHHDCIPLPLTARSEFHIHPLFLKEKFISGYGDSGEEYCDVCEEMRNPDLGVYCCQECRFAAHIECVISTVSLDREKLVKNTQWSIVDEEIASAKEEMEAMKTQLEALMKKRTDMDSQTAEERETINHFAHEHPLTSFSVTTPNNIRCGACKKEISGRVYGCRSCMLLLHESCAQLPQEILQHPFHSKHHLTLLADSQKQFKCNACGLPHEFAYHCDECRFNLDVLCAVSTLSLQDQHNEDSVMIDHFSHPHQLKSFSIEEDSNHITCKACELNLSGEIYGCLNCIFFLHKSCTELHQDLVHALHPNHFLILREKFGQSDGKFRCSCCSETSTGFVYNCAMCDFNLDIECALETLSILEAGAMEELQHFAHDHLLSLCYRKDYNGPNCNACKQPVHGLCYCCLSCESFVLHQSYCHTATELKHPFHPQHPLTPLPRPLEKRYFYCSACNRKSMGFTFYCAECDFYLDIRCANAKPTLRHQLHEHDLAYFERATSLHCNACGNSCNTDLYRCAPCNFNLHYDCLPLPPIIQHDFYHPYHPLTLCEKYVDERLDEQYCDACEETRNPDHGVYFCEPCCFAAHIACVIPVAEPEGRKAIENTKLNILDKEIASLKAEIERRAIKLERLLRESADKDSRFKDQFEEGSVHETSKTEIETEETKLTELKKLDEEIASLDAPIKQLKENIEAMKQNLEALENKQLGLMRKRGSMTS</sequence>
<dbReference type="PANTHER" id="PTHR46288">
    <property type="entry name" value="PHORBOL-ESTER/DAG-TYPE DOMAIN-CONTAINING PROTEIN"/>
    <property type="match status" value="1"/>
</dbReference>
<evidence type="ECO:0000313" key="10">
    <source>
        <dbReference type="Proteomes" id="UP000197138"/>
    </source>
</evidence>
<dbReference type="Proteomes" id="UP000197138">
    <property type="component" value="Unassembled WGS sequence"/>
</dbReference>
<keyword evidence="1" id="KW-0479">Metal-binding</keyword>
<feature type="domain" description="Phorbol-ester/DAG-type" evidence="7">
    <location>
        <begin position="487"/>
        <end position="535"/>
    </location>
</feature>
<evidence type="ECO:0000256" key="6">
    <source>
        <dbReference type="SAM" id="MobiDB-lite"/>
    </source>
</evidence>
<evidence type="ECO:0000259" key="8">
    <source>
        <dbReference type="SMART" id="SM00249"/>
    </source>
</evidence>
<evidence type="ECO:0008006" key="11">
    <source>
        <dbReference type="Google" id="ProtNLM"/>
    </source>
</evidence>
<dbReference type="AlphaFoldDB" id="A0A218W3V9"/>
<evidence type="ECO:0000256" key="4">
    <source>
        <dbReference type="ARBA" id="ARBA00022833"/>
    </source>
</evidence>
<feature type="coiled-coil region" evidence="5">
    <location>
        <begin position="447"/>
        <end position="474"/>
    </location>
</feature>
<feature type="domain" description="Phorbol-ester/DAG-type" evidence="7">
    <location>
        <begin position="381"/>
        <end position="428"/>
    </location>
</feature>
<feature type="domain" description="Zinc finger PHD-type" evidence="8">
    <location>
        <begin position="743"/>
        <end position="805"/>
    </location>
</feature>
<feature type="domain" description="Phorbol-ester/DAG-type" evidence="7">
    <location>
        <begin position="838"/>
        <end position="884"/>
    </location>
</feature>
<evidence type="ECO:0000256" key="3">
    <source>
        <dbReference type="ARBA" id="ARBA00022771"/>
    </source>
</evidence>
<dbReference type="InterPro" id="IPR002219">
    <property type="entry name" value="PKC_DAG/PE"/>
</dbReference>
<dbReference type="InterPro" id="IPR046349">
    <property type="entry name" value="C1-like_sf"/>
</dbReference>